<feature type="transmembrane region" description="Helical" evidence="6">
    <location>
        <begin position="42"/>
        <end position="63"/>
    </location>
</feature>
<evidence type="ECO:0000256" key="2">
    <source>
        <dbReference type="ARBA" id="ARBA00022692"/>
    </source>
</evidence>
<feature type="transmembrane region" description="Helical" evidence="6">
    <location>
        <begin position="271"/>
        <end position="291"/>
    </location>
</feature>
<evidence type="ECO:0000313" key="9">
    <source>
        <dbReference type="Proteomes" id="UP001320245"/>
    </source>
</evidence>
<evidence type="ECO:0000256" key="5">
    <source>
        <dbReference type="SAM" id="MobiDB-lite"/>
    </source>
</evidence>
<dbReference type="GO" id="GO:0016020">
    <property type="term" value="C:membrane"/>
    <property type="evidence" value="ECO:0007669"/>
    <property type="project" value="UniProtKB-SubCell"/>
</dbReference>
<dbReference type="SUPFAM" id="SSF103473">
    <property type="entry name" value="MFS general substrate transporter"/>
    <property type="match status" value="1"/>
</dbReference>
<dbReference type="AlphaFoldDB" id="A0AAN9UE65"/>
<keyword evidence="4 6" id="KW-0472">Membrane</keyword>
<proteinExistence type="predicted"/>
<feature type="transmembrane region" description="Helical" evidence="6">
    <location>
        <begin position="239"/>
        <end position="259"/>
    </location>
</feature>
<evidence type="ECO:0000313" key="8">
    <source>
        <dbReference type="EMBL" id="KAK7741783.1"/>
    </source>
</evidence>
<evidence type="ECO:0000259" key="7">
    <source>
        <dbReference type="PROSITE" id="PS50850"/>
    </source>
</evidence>
<keyword evidence="3 6" id="KW-1133">Transmembrane helix</keyword>
<dbReference type="PANTHER" id="PTHR42718">
    <property type="entry name" value="MAJOR FACILITATOR SUPERFAMILY MULTIDRUG TRANSPORTER MFSC"/>
    <property type="match status" value="1"/>
</dbReference>
<dbReference type="InterPro" id="IPR020846">
    <property type="entry name" value="MFS_dom"/>
</dbReference>
<dbReference type="EMBL" id="JAJSPL020000017">
    <property type="protein sequence ID" value="KAK7741783.1"/>
    <property type="molecule type" value="Genomic_DNA"/>
</dbReference>
<dbReference type="InterPro" id="IPR036259">
    <property type="entry name" value="MFS_trans_sf"/>
</dbReference>
<feature type="transmembrane region" description="Helical" evidence="6">
    <location>
        <begin position="400"/>
        <end position="426"/>
    </location>
</feature>
<dbReference type="Gene3D" id="1.20.1720.10">
    <property type="entry name" value="Multidrug resistance protein D"/>
    <property type="match status" value="1"/>
</dbReference>
<feature type="transmembrane region" description="Helical" evidence="6">
    <location>
        <begin position="207"/>
        <end position="227"/>
    </location>
</feature>
<dbReference type="PANTHER" id="PTHR42718:SF11">
    <property type="entry name" value="MAJOR FACILITATOR SUPERFAMILY (MFS) PROFILE DOMAIN-CONTAINING PROTEIN"/>
    <property type="match status" value="1"/>
</dbReference>
<reference evidence="8 9" key="1">
    <citation type="journal article" date="2023" name="PLoS ONE">
        <title>Cytospora paraplurivora sp. nov. isolated from orchards with fruit tree decline syndrome in Ontario, Canada.</title>
        <authorList>
            <person name="Ilyukhin E."/>
            <person name="Nguyen H.D.T."/>
            <person name="Castle A.J."/>
            <person name="Ellouze W."/>
        </authorList>
    </citation>
    <scope>NUCLEOTIDE SEQUENCE [LARGE SCALE GENOMIC DNA]</scope>
    <source>
        <strain evidence="8 9">FDS-564</strain>
    </source>
</reference>
<sequence length="540" mass="58255">MTLDTPTSPEAELETGSPATPQDPSTLQTLDLERLGRQRPEIFKTAIAELCFCAAMLVSMLMSEYFVSGFNILLPIVTTELDIPIVAQVWPSSVFSLVAGAFLLPLGRIADIYGGYIVFVSGLGWFLIWTIVAGFSQNYGMLIAARALQGLGPAAFLPTGIMILGRIYRPGPRKNLIFGLYGAFAPLGFFLGVIMGGVTGEYISWRWYFWLGSILVGLVTVTAIFSIPRENYEEKGVKMDWLGLSVIVPGLVLVVFAVTDGAHAPNGWATNYVIVTFCIGMALLAVSFYVEGWVAPQPLLPFSLFKPKHMKTLVASLIFAYGNFGVYMYYASFYLYDVMGYSIMTTALAFIPMAAGGIVLATAGGLTLHLLPGRVLIIFSGVGGLISVLLFALIPEGGSYWAWILPAMLGATIGIDITFNVTNVFITTNIPQKDQGAAGALINVLLFVPISLFLGLADVVAASYERKGEMGSYKAAFWFGVGCAGFALVLFCFIDTGKAESQLRLEEKEALEEAPEVGVVDGPGESDSNYSLHYVRQATT</sequence>
<feature type="compositionally biased region" description="Polar residues" evidence="5">
    <location>
        <begin position="526"/>
        <end position="540"/>
    </location>
</feature>
<evidence type="ECO:0000256" key="4">
    <source>
        <dbReference type="ARBA" id="ARBA00023136"/>
    </source>
</evidence>
<organism evidence="8 9">
    <name type="scientific">Cytospora paraplurivora</name>
    <dbReference type="NCBI Taxonomy" id="2898453"/>
    <lineage>
        <taxon>Eukaryota</taxon>
        <taxon>Fungi</taxon>
        <taxon>Dikarya</taxon>
        <taxon>Ascomycota</taxon>
        <taxon>Pezizomycotina</taxon>
        <taxon>Sordariomycetes</taxon>
        <taxon>Sordariomycetidae</taxon>
        <taxon>Diaporthales</taxon>
        <taxon>Cytosporaceae</taxon>
        <taxon>Cytospora</taxon>
    </lineage>
</organism>
<feature type="domain" description="Major facilitator superfamily (MFS) profile" evidence="7">
    <location>
        <begin position="52"/>
        <end position="499"/>
    </location>
</feature>
<feature type="region of interest" description="Disordered" evidence="5">
    <location>
        <begin position="515"/>
        <end position="540"/>
    </location>
</feature>
<keyword evidence="2 6" id="KW-0812">Transmembrane</keyword>
<dbReference type="GO" id="GO:0022857">
    <property type="term" value="F:transmembrane transporter activity"/>
    <property type="evidence" value="ECO:0007669"/>
    <property type="project" value="InterPro"/>
</dbReference>
<feature type="transmembrane region" description="Helical" evidence="6">
    <location>
        <begin position="83"/>
        <end position="104"/>
    </location>
</feature>
<evidence type="ECO:0000256" key="3">
    <source>
        <dbReference type="ARBA" id="ARBA00022989"/>
    </source>
</evidence>
<evidence type="ECO:0000256" key="1">
    <source>
        <dbReference type="ARBA" id="ARBA00004141"/>
    </source>
</evidence>
<accession>A0AAN9UE65</accession>
<protein>
    <recommendedName>
        <fullName evidence="7">Major facilitator superfamily (MFS) profile domain-containing protein</fullName>
    </recommendedName>
</protein>
<name>A0AAN9UE65_9PEZI</name>
<feature type="transmembrane region" description="Helical" evidence="6">
    <location>
        <begin position="338"/>
        <end position="363"/>
    </location>
</feature>
<keyword evidence="9" id="KW-1185">Reference proteome</keyword>
<feature type="transmembrane region" description="Helical" evidence="6">
    <location>
        <begin position="375"/>
        <end position="394"/>
    </location>
</feature>
<feature type="transmembrane region" description="Helical" evidence="6">
    <location>
        <begin position="438"/>
        <end position="464"/>
    </location>
</feature>
<dbReference type="Proteomes" id="UP001320245">
    <property type="component" value="Unassembled WGS sequence"/>
</dbReference>
<feature type="transmembrane region" description="Helical" evidence="6">
    <location>
        <begin position="116"/>
        <end position="135"/>
    </location>
</feature>
<comment type="subcellular location">
    <subcellularLocation>
        <location evidence="1">Membrane</location>
        <topology evidence="1">Multi-pass membrane protein</topology>
    </subcellularLocation>
</comment>
<dbReference type="PROSITE" id="PS50850">
    <property type="entry name" value="MFS"/>
    <property type="match status" value="1"/>
</dbReference>
<feature type="transmembrane region" description="Helical" evidence="6">
    <location>
        <begin position="176"/>
        <end position="195"/>
    </location>
</feature>
<dbReference type="Pfam" id="PF07690">
    <property type="entry name" value="MFS_1"/>
    <property type="match status" value="1"/>
</dbReference>
<gene>
    <name evidence="8" type="ORF">SLS53_004847</name>
</gene>
<feature type="transmembrane region" description="Helical" evidence="6">
    <location>
        <begin position="141"/>
        <end position="164"/>
    </location>
</feature>
<evidence type="ECO:0000256" key="6">
    <source>
        <dbReference type="SAM" id="Phobius"/>
    </source>
</evidence>
<feature type="transmembrane region" description="Helical" evidence="6">
    <location>
        <begin position="476"/>
        <end position="494"/>
    </location>
</feature>
<comment type="caution">
    <text evidence="8">The sequence shown here is derived from an EMBL/GenBank/DDBJ whole genome shotgun (WGS) entry which is preliminary data.</text>
</comment>
<dbReference type="InterPro" id="IPR011701">
    <property type="entry name" value="MFS"/>
</dbReference>
<feature type="region of interest" description="Disordered" evidence="5">
    <location>
        <begin position="1"/>
        <end position="25"/>
    </location>
</feature>
<feature type="transmembrane region" description="Helical" evidence="6">
    <location>
        <begin position="312"/>
        <end position="332"/>
    </location>
</feature>
<dbReference type="Gene3D" id="1.20.1250.20">
    <property type="entry name" value="MFS general substrate transporter like domains"/>
    <property type="match status" value="1"/>
</dbReference>